<keyword evidence="2" id="KW-1185">Reference proteome</keyword>
<dbReference type="SUPFAM" id="SSF53474">
    <property type="entry name" value="alpha/beta-Hydrolases"/>
    <property type="match status" value="1"/>
</dbReference>
<accession>A0A846TKP0</accession>
<protein>
    <recommendedName>
        <fullName evidence="3">Asparagine synthetase domain-containing protein</fullName>
    </recommendedName>
</protein>
<proteinExistence type="predicted"/>
<dbReference type="EMBL" id="JAAVUN010000012">
    <property type="protein sequence ID" value="NKE09778.1"/>
    <property type="molecule type" value="Genomic_DNA"/>
</dbReference>
<dbReference type="RefSeq" id="WP_119932788.1">
    <property type="nucleotide sequence ID" value="NZ_JAAVUN010000012.1"/>
</dbReference>
<dbReference type="AlphaFoldDB" id="A0A846TKP0"/>
<evidence type="ECO:0008006" key="3">
    <source>
        <dbReference type="Google" id="ProtNLM"/>
    </source>
</evidence>
<dbReference type="InterPro" id="IPR029058">
    <property type="entry name" value="AB_hydrolase_fold"/>
</dbReference>
<dbReference type="Proteomes" id="UP000521379">
    <property type="component" value="Unassembled WGS sequence"/>
</dbReference>
<evidence type="ECO:0000313" key="2">
    <source>
        <dbReference type="Proteomes" id="UP000521379"/>
    </source>
</evidence>
<name>A0A846TKP0_9MICC</name>
<dbReference type="Gene3D" id="3.40.50.1820">
    <property type="entry name" value="alpha/beta hydrolase"/>
    <property type="match status" value="1"/>
</dbReference>
<sequence length="953" mass="106783">MAAEHPFPRGFLLSRRHGVTGEDRDRVDIAEWASVDLGDSGWVFTHDPLILPSRSVSSDGRRWVLAFGLFLYAGDDDADIPAADRLMTGWDRSAAGALDGFLDVLDAYGGRHLVLRGDGDRVWLYQDATGMRTVYFSESAELVASHLNLIQELVPHRERSLAEGRAGFMTAWGRTPRVGIEAMLPNHSVELGTWEIQRFYPRKPNTYTDLSVQERVELFARRWERMMGDLVKTDSQLILSLTGGWDSRTSMALSRAHLDRIHMFTYSSSRPDADLRKGMIARDEAVVAKLLEHVPNAGHTTYYIEERHVQLPPHQQALLERNTVGNHFKWLLPHYLKSFPSPNVIHIRGNASAVGKSSWTDLGSSGTRQDMQAYWLRRTAKDAPHMSQRDRVREFEAGYRTWGYDDELYDTHRRDLFYWEIRLGRWSAEICNETDLAFETMAAMNVRSLLEMTLSFPIEQRKASFFFAELINHVFPILNFVGVNDERNLYELHRDQRLESAPAVGAAGVDSAGASAVPAAGPATDPPPALSDGLEILHDGRTVARCPIQDELAVIPAEHFKTGTLVKRSFSPVTTAGTLKFTVHSRYGHDQGGGNWRYQVWVNQDMHSSWDGGICREPVHVTVAGLQPHDVVAVVGVPGRDHDRESWQRASRIWLHDAQFAPGPALGGIRVTTNAPGGFHRRGAHELHLDLGDLAVLTREDFPVDRPVRLDVEIGADLLPMLVVRRTGERAVSFYDGPVDVTKTHGAPAFQRAAWWPEIDRHQVHVADPASVGHAALKTSWGQLHPQRSAVPDAVKAIRGVTAILGVPDARHRTHFGSSSGGFWAWNAALLDPGSRAVVSNPQIDWTTWSTTATAALLEQRLSGVTVQDFRRRHPGRCNVLEAWRTAHHPARVDYWANTATPYEANVELPRLRGFQHQHPELTTNLRVHDYHDERAVHAPLDRQRAVSAILES</sequence>
<reference evidence="1 2" key="1">
    <citation type="submission" date="2020-02" db="EMBL/GenBank/DDBJ databases">
        <authorList>
            <person name="Sun Q."/>
        </authorList>
    </citation>
    <scope>NUCLEOTIDE SEQUENCE [LARGE SCALE GENOMIC DNA]</scope>
    <source>
        <strain evidence="1 2">YIM 13062</strain>
    </source>
</reference>
<organism evidence="1 2">
    <name type="scientific">Kocuria subflava</name>
    <dbReference type="NCBI Taxonomy" id="1736139"/>
    <lineage>
        <taxon>Bacteria</taxon>
        <taxon>Bacillati</taxon>
        <taxon>Actinomycetota</taxon>
        <taxon>Actinomycetes</taxon>
        <taxon>Micrococcales</taxon>
        <taxon>Micrococcaceae</taxon>
        <taxon>Kocuria</taxon>
    </lineage>
</organism>
<gene>
    <name evidence="1" type="ORF">GTW58_07475</name>
</gene>
<comment type="caution">
    <text evidence="1">The sequence shown here is derived from an EMBL/GenBank/DDBJ whole genome shotgun (WGS) entry which is preliminary data.</text>
</comment>
<evidence type="ECO:0000313" key="1">
    <source>
        <dbReference type="EMBL" id="NKE09778.1"/>
    </source>
</evidence>